<dbReference type="EMBL" id="JEWH01000004">
    <property type="protein sequence ID" value="EXB07218.1"/>
    <property type="molecule type" value="Genomic_DNA"/>
</dbReference>
<dbReference type="Gene3D" id="1.10.10.60">
    <property type="entry name" value="Homeodomain-like"/>
    <property type="match status" value="1"/>
</dbReference>
<dbReference type="PRINTS" id="PR01590">
    <property type="entry name" value="HTHFIS"/>
</dbReference>
<sequence length="76" mass="8451">MNVILTETDLDIALQAGDSYHEILDHVTYLLFEKALVKARGSKSKAAKILKINRGTLNVILKRVEAKKEARNATSN</sequence>
<dbReference type="Pfam" id="PF02954">
    <property type="entry name" value="HTH_8"/>
    <property type="match status" value="1"/>
</dbReference>
<reference evidence="2 3" key="1">
    <citation type="submission" date="2014-02" db="EMBL/GenBank/DDBJ databases">
        <title>Comparative genomics and transcriptomics to identify genetic mechanisms underlying the emergence of carbapenem resistant Acinetobacter baumannii (CRAb).</title>
        <authorList>
            <person name="Harris A.D."/>
            <person name="Johnson K.J."/>
            <person name="George J."/>
            <person name="Shefchek K."/>
            <person name="Daugherty S.C."/>
            <person name="Parankush S."/>
            <person name="Sadzewicz L."/>
            <person name="Tallon L."/>
            <person name="Sengamalay N."/>
            <person name="Hazen T.H."/>
            <person name="Rasko D.A."/>
        </authorList>
    </citation>
    <scope>NUCLEOTIDE SEQUENCE [LARGE SCALE GENOMIC DNA]</scope>
    <source>
        <strain evidence="2 3">1295743</strain>
    </source>
</reference>
<comment type="caution">
    <text evidence="2">The sequence shown here is derived from an EMBL/GenBank/DDBJ whole genome shotgun (WGS) entry which is preliminary data.</text>
</comment>
<dbReference type="RefSeq" id="WP_032050707.1">
    <property type="nucleotide sequence ID" value="NZ_JEWH01000004.1"/>
</dbReference>
<dbReference type="SUPFAM" id="SSF46689">
    <property type="entry name" value="Homeodomain-like"/>
    <property type="match status" value="1"/>
</dbReference>
<dbReference type="InterPro" id="IPR002197">
    <property type="entry name" value="HTH_Fis"/>
</dbReference>
<dbReference type="AlphaFoldDB" id="A0A009ITR0"/>
<dbReference type="Proteomes" id="UP000020595">
    <property type="component" value="Unassembled WGS sequence"/>
</dbReference>
<feature type="domain" description="DNA binding HTH" evidence="1">
    <location>
        <begin position="33"/>
        <end position="57"/>
    </location>
</feature>
<accession>A0A009ITR0</accession>
<gene>
    <name evidence="2" type="ORF">J512_0604</name>
</gene>
<name>A0A009ITR0_ACIB9</name>
<dbReference type="InterPro" id="IPR009057">
    <property type="entry name" value="Homeodomain-like_sf"/>
</dbReference>
<proteinExistence type="predicted"/>
<dbReference type="GO" id="GO:0043565">
    <property type="term" value="F:sequence-specific DNA binding"/>
    <property type="evidence" value="ECO:0007669"/>
    <property type="project" value="InterPro"/>
</dbReference>
<evidence type="ECO:0000313" key="2">
    <source>
        <dbReference type="EMBL" id="EXB07218.1"/>
    </source>
</evidence>
<protein>
    <submittedName>
        <fullName evidence="2">Bacterial regulatory, Fis family protein</fullName>
    </submittedName>
</protein>
<evidence type="ECO:0000313" key="3">
    <source>
        <dbReference type="Proteomes" id="UP000020595"/>
    </source>
</evidence>
<evidence type="ECO:0000259" key="1">
    <source>
        <dbReference type="Pfam" id="PF02954"/>
    </source>
</evidence>
<organism evidence="2 3">
    <name type="scientific">Acinetobacter baumannii (strain 1295743)</name>
    <dbReference type="NCBI Taxonomy" id="1310613"/>
    <lineage>
        <taxon>Bacteria</taxon>
        <taxon>Pseudomonadati</taxon>
        <taxon>Pseudomonadota</taxon>
        <taxon>Gammaproteobacteria</taxon>
        <taxon>Moraxellales</taxon>
        <taxon>Moraxellaceae</taxon>
        <taxon>Acinetobacter</taxon>
        <taxon>Acinetobacter calcoaceticus/baumannii complex</taxon>
    </lineage>
</organism>
<dbReference type="PATRIC" id="fig|1310613.3.peg.578"/>